<protein>
    <recommendedName>
        <fullName evidence="2">DUF5638 domain-containing protein</fullName>
    </recommendedName>
</protein>
<evidence type="ECO:0000256" key="1">
    <source>
        <dbReference type="SAM" id="Phobius"/>
    </source>
</evidence>
<keyword evidence="1" id="KW-0472">Membrane</keyword>
<dbReference type="AlphaFoldDB" id="A0A0W0YX65"/>
<dbReference type="PATRIC" id="fig|1122169.6.peg.1431"/>
<keyword evidence="1" id="KW-1133">Transmembrane helix</keyword>
<organism evidence="3 4">
    <name type="scientific">Legionella shakespearei DSM 23087</name>
    <dbReference type="NCBI Taxonomy" id="1122169"/>
    <lineage>
        <taxon>Bacteria</taxon>
        <taxon>Pseudomonadati</taxon>
        <taxon>Pseudomonadota</taxon>
        <taxon>Gammaproteobacteria</taxon>
        <taxon>Legionellales</taxon>
        <taxon>Legionellaceae</taxon>
        <taxon>Legionella</taxon>
    </lineage>
</organism>
<dbReference type="Pfam" id="PF18688">
    <property type="entry name" value="DUF5638"/>
    <property type="match status" value="1"/>
</dbReference>
<dbReference type="EMBL" id="LNYW01000035">
    <property type="protein sequence ID" value="KTD61482.1"/>
    <property type="molecule type" value="Genomic_DNA"/>
</dbReference>
<dbReference type="Proteomes" id="UP000054600">
    <property type="component" value="Unassembled WGS sequence"/>
</dbReference>
<dbReference type="STRING" id="1122169.Lsha_1239"/>
<dbReference type="RefSeq" id="WP_018576568.1">
    <property type="nucleotide sequence ID" value="NZ_KB892388.1"/>
</dbReference>
<evidence type="ECO:0000313" key="4">
    <source>
        <dbReference type="Proteomes" id="UP000054600"/>
    </source>
</evidence>
<accession>A0A0W0YX65</accession>
<proteinExistence type="predicted"/>
<evidence type="ECO:0000259" key="2">
    <source>
        <dbReference type="Pfam" id="PF18688"/>
    </source>
</evidence>
<keyword evidence="1" id="KW-0812">Transmembrane</keyword>
<sequence length="231" mass="25944">MSLQNDFDKIDKKFAAFENFLVQPTDEQSQVLDLLTESLGAEDKNTIAKAAEELKKIRTFYQNRFEANTGVIAQAVILAEYDALYHNLYKITANEISAEEVLEEIENDTLLWEAGIIIKNILNVCAALLWLLPVAASLVIMPFIVPFLSINPFLGVSLLITCSAALIFGLYEALDNLSYITSLEPVEENLLVELSFFSKMNTLYKPDGMDAPESEDSDYDCERSYDIFAQV</sequence>
<dbReference type="InterPro" id="IPR040737">
    <property type="entry name" value="DUF5638"/>
</dbReference>
<reference evidence="3 4" key="1">
    <citation type="submission" date="2015-11" db="EMBL/GenBank/DDBJ databases">
        <title>Genomic analysis of 38 Legionella species identifies large and diverse effector repertoires.</title>
        <authorList>
            <person name="Burstein D."/>
            <person name="Amaro F."/>
            <person name="Zusman T."/>
            <person name="Lifshitz Z."/>
            <person name="Cohen O."/>
            <person name="Gilbert J.A."/>
            <person name="Pupko T."/>
            <person name="Shuman H.A."/>
            <person name="Segal G."/>
        </authorList>
    </citation>
    <scope>NUCLEOTIDE SEQUENCE [LARGE SCALE GENOMIC DNA]</scope>
    <source>
        <strain evidence="3 4">ATCC 49655</strain>
    </source>
</reference>
<feature type="transmembrane region" description="Helical" evidence="1">
    <location>
        <begin position="150"/>
        <end position="171"/>
    </location>
</feature>
<gene>
    <name evidence="3" type="ORF">Lsha_1239</name>
</gene>
<dbReference type="eggNOG" id="ENOG5032K1U">
    <property type="taxonomic scope" value="Bacteria"/>
</dbReference>
<keyword evidence="4" id="KW-1185">Reference proteome</keyword>
<feature type="transmembrane region" description="Helical" evidence="1">
    <location>
        <begin position="121"/>
        <end position="144"/>
    </location>
</feature>
<name>A0A0W0YX65_9GAMM</name>
<comment type="caution">
    <text evidence="3">The sequence shown here is derived from an EMBL/GenBank/DDBJ whole genome shotgun (WGS) entry which is preliminary data.</text>
</comment>
<evidence type="ECO:0000313" key="3">
    <source>
        <dbReference type="EMBL" id="KTD61482.1"/>
    </source>
</evidence>
<feature type="domain" description="DUF5638" evidence="2">
    <location>
        <begin position="28"/>
        <end position="125"/>
    </location>
</feature>